<gene>
    <name evidence="2" type="ORF">ACFO8L_40705</name>
</gene>
<proteinExistence type="predicted"/>
<feature type="compositionally biased region" description="Polar residues" evidence="1">
    <location>
        <begin position="268"/>
        <end position="284"/>
    </location>
</feature>
<dbReference type="PANTHER" id="PTHR43591:SF24">
    <property type="entry name" value="2-METHOXY-6-POLYPRENYL-1,4-BENZOQUINOL METHYLASE, MITOCHONDRIAL"/>
    <property type="match status" value="1"/>
</dbReference>
<dbReference type="GO" id="GO:0008168">
    <property type="term" value="F:methyltransferase activity"/>
    <property type="evidence" value="ECO:0007669"/>
    <property type="project" value="UniProtKB-KW"/>
</dbReference>
<dbReference type="Proteomes" id="UP001595891">
    <property type="component" value="Unassembled WGS sequence"/>
</dbReference>
<sequence>MTQRARVPIAELCRLYDEALFETALDALMQAGTHLREGGRLADIGCGSGEVALAMAEGEFTVTAIDASPAMVRATEELCSGTAVTAEVRDPRTLDLPEGRFEVVHSSWMLDSLADARDAVRTMARATSPGGLLVLQWSHGQPRSAGFALRDVLESVTRRTAWRERLAEVPLAVHHHPLDEVCALLQDEGLEIVVARDDVQVSSEEGPDLPAEAPYVALLAAHARALGDDADRFTDEALEALTAANTPPPQTTRLTAHRPHTPQVLKSPRTTSPHNTNPHITTSPTTPPGTANPHPTNLHPTSPHPPQTQIPATHPQSTQNPLTPLHPQTPT</sequence>
<feature type="non-terminal residue" evidence="2">
    <location>
        <position position="331"/>
    </location>
</feature>
<dbReference type="RefSeq" id="WP_380708829.1">
    <property type="nucleotide sequence ID" value="NZ_JBHSFN010000053.1"/>
</dbReference>
<feature type="region of interest" description="Disordered" evidence="1">
    <location>
        <begin position="242"/>
        <end position="331"/>
    </location>
</feature>
<evidence type="ECO:0000313" key="3">
    <source>
        <dbReference type="Proteomes" id="UP001595891"/>
    </source>
</evidence>
<protein>
    <submittedName>
        <fullName evidence="2">Methyltransferase domain-containing protein</fullName>
    </submittedName>
</protein>
<accession>A0ABV9ETI3</accession>
<dbReference type="Gene3D" id="3.40.50.150">
    <property type="entry name" value="Vaccinia Virus protein VP39"/>
    <property type="match status" value="1"/>
</dbReference>
<keyword evidence="2" id="KW-0489">Methyltransferase</keyword>
<organism evidence="2 3">
    <name type="scientific">Sphaerisporangium corydalis</name>
    <dbReference type="NCBI Taxonomy" id="1441875"/>
    <lineage>
        <taxon>Bacteria</taxon>
        <taxon>Bacillati</taxon>
        <taxon>Actinomycetota</taxon>
        <taxon>Actinomycetes</taxon>
        <taxon>Streptosporangiales</taxon>
        <taxon>Streptosporangiaceae</taxon>
        <taxon>Sphaerisporangium</taxon>
    </lineage>
</organism>
<evidence type="ECO:0000313" key="2">
    <source>
        <dbReference type="EMBL" id="MFC4592463.1"/>
    </source>
</evidence>
<keyword evidence="3" id="KW-1185">Reference proteome</keyword>
<keyword evidence="2" id="KW-0808">Transferase</keyword>
<dbReference type="InterPro" id="IPR029063">
    <property type="entry name" value="SAM-dependent_MTases_sf"/>
</dbReference>
<reference evidence="3" key="1">
    <citation type="journal article" date="2019" name="Int. J. Syst. Evol. Microbiol.">
        <title>The Global Catalogue of Microorganisms (GCM) 10K type strain sequencing project: providing services to taxonomists for standard genome sequencing and annotation.</title>
        <authorList>
            <consortium name="The Broad Institute Genomics Platform"/>
            <consortium name="The Broad Institute Genome Sequencing Center for Infectious Disease"/>
            <person name="Wu L."/>
            <person name="Ma J."/>
        </authorList>
    </citation>
    <scope>NUCLEOTIDE SEQUENCE [LARGE SCALE GENOMIC DNA]</scope>
    <source>
        <strain evidence="3">CCUG 49560</strain>
    </source>
</reference>
<feature type="compositionally biased region" description="Polar residues" evidence="1">
    <location>
        <begin position="309"/>
        <end position="331"/>
    </location>
</feature>
<dbReference type="GO" id="GO:0032259">
    <property type="term" value="P:methylation"/>
    <property type="evidence" value="ECO:0007669"/>
    <property type="project" value="UniProtKB-KW"/>
</dbReference>
<dbReference type="PANTHER" id="PTHR43591">
    <property type="entry name" value="METHYLTRANSFERASE"/>
    <property type="match status" value="1"/>
</dbReference>
<dbReference type="EMBL" id="JBHSFN010000053">
    <property type="protein sequence ID" value="MFC4592463.1"/>
    <property type="molecule type" value="Genomic_DNA"/>
</dbReference>
<dbReference type="Pfam" id="PF13489">
    <property type="entry name" value="Methyltransf_23"/>
    <property type="match status" value="1"/>
</dbReference>
<name>A0ABV9ETI3_9ACTN</name>
<evidence type="ECO:0000256" key="1">
    <source>
        <dbReference type="SAM" id="MobiDB-lite"/>
    </source>
</evidence>
<dbReference type="SUPFAM" id="SSF53335">
    <property type="entry name" value="S-adenosyl-L-methionine-dependent methyltransferases"/>
    <property type="match status" value="1"/>
</dbReference>
<dbReference type="CDD" id="cd02440">
    <property type="entry name" value="AdoMet_MTases"/>
    <property type="match status" value="1"/>
</dbReference>
<comment type="caution">
    <text evidence="2">The sequence shown here is derived from an EMBL/GenBank/DDBJ whole genome shotgun (WGS) entry which is preliminary data.</text>
</comment>